<sequence>MKTRTVRFSREHYYSLDIEEETGRRVLSIPVTFGAIDSEERYALSDELFARLVEDEAAAQAFADECRAHAHDDLLVTELGWRRGSPIEPSPAGTMLPPAPAPASAPVEGAQAIRGDEPPASVWFGPDPSGGPERVASPHRAAAAPLDERVASVASAAREGDLSGRTALVDLLHDSSPDGPSMQARLQAQRLLVSLARDEDIAEPTTFRYLDDAPMALVEAFAGSGRLLQARSATDALVRVGRAHWREPDVRRGLISSLLVLVHRQEDRRVEPTLVNLAKAAVTTLAEQPAAYLLKSGPWSPSEQIGRMRSSAERCHAQGSLFGNWFLAPDLALWSGIPGPYLKDVLLSDDDLAAVLAWADALDALAWVPGRKYFHGHDVDGGPSLR</sequence>
<evidence type="ECO:0000256" key="1">
    <source>
        <dbReference type="SAM" id="MobiDB-lite"/>
    </source>
</evidence>
<dbReference type="RefSeq" id="WP_344339352.1">
    <property type="nucleotide sequence ID" value="NZ_BAAAQT010000001.1"/>
</dbReference>
<protein>
    <submittedName>
        <fullName evidence="2">Uncharacterized protein</fullName>
    </submittedName>
</protein>
<evidence type="ECO:0000313" key="2">
    <source>
        <dbReference type="EMBL" id="GAA2170634.1"/>
    </source>
</evidence>
<accession>A0ABP5MC41</accession>
<comment type="caution">
    <text evidence="2">The sequence shown here is derived from an EMBL/GenBank/DDBJ whole genome shotgun (WGS) entry which is preliminary data.</text>
</comment>
<organism evidence="2 3">
    <name type="scientific">Agrococcus versicolor</name>
    <dbReference type="NCBI Taxonomy" id="501482"/>
    <lineage>
        <taxon>Bacteria</taxon>
        <taxon>Bacillati</taxon>
        <taxon>Actinomycetota</taxon>
        <taxon>Actinomycetes</taxon>
        <taxon>Micrococcales</taxon>
        <taxon>Microbacteriaceae</taxon>
        <taxon>Agrococcus</taxon>
    </lineage>
</organism>
<evidence type="ECO:0000313" key="3">
    <source>
        <dbReference type="Proteomes" id="UP001501599"/>
    </source>
</evidence>
<reference evidence="3" key="1">
    <citation type="journal article" date="2019" name="Int. J. Syst. Evol. Microbiol.">
        <title>The Global Catalogue of Microorganisms (GCM) 10K type strain sequencing project: providing services to taxonomists for standard genome sequencing and annotation.</title>
        <authorList>
            <consortium name="The Broad Institute Genomics Platform"/>
            <consortium name="The Broad Institute Genome Sequencing Center for Infectious Disease"/>
            <person name="Wu L."/>
            <person name="Ma J."/>
        </authorList>
    </citation>
    <scope>NUCLEOTIDE SEQUENCE [LARGE SCALE GENOMIC DNA]</scope>
    <source>
        <strain evidence="3">JCM 16026</strain>
    </source>
</reference>
<dbReference type="EMBL" id="BAAAQT010000001">
    <property type="protein sequence ID" value="GAA2170634.1"/>
    <property type="molecule type" value="Genomic_DNA"/>
</dbReference>
<keyword evidence="3" id="KW-1185">Reference proteome</keyword>
<dbReference type="Proteomes" id="UP001501599">
    <property type="component" value="Unassembled WGS sequence"/>
</dbReference>
<proteinExistence type="predicted"/>
<gene>
    <name evidence="2" type="ORF">GCM10009846_01720</name>
</gene>
<name>A0ABP5MC41_9MICO</name>
<feature type="region of interest" description="Disordered" evidence="1">
    <location>
        <begin position="86"/>
        <end position="137"/>
    </location>
</feature>